<gene>
    <name evidence="1" type="ORF">SOMG_04479</name>
</gene>
<reference evidence="1 2" key="1">
    <citation type="journal article" date="2023" name="G3 (Bethesda)">
        <title>A high-quality reference genome for the fission yeast Schizosaccharomyces osmophilus.</title>
        <authorList>
            <person name="Jia G.S."/>
            <person name="Zhang W.C."/>
            <person name="Liang Y."/>
            <person name="Liu X.H."/>
            <person name="Rhind N."/>
            <person name="Pidoux A."/>
            <person name="Brysch-Herzberg M."/>
            <person name="Du L.L."/>
        </authorList>
    </citation>
    <scope>NUCLEOTIDE SEQUENCE [LARGE SCALE GENOMIC DNA]</scope>
    <source>
        <strain evidence="1 2">CBS 15793</strain>
    </source>
</reference>
<dbReference type="AlphaFoldDB" id="A0AAE9WFG8"/>
<keyword evidence="2" id="KW-1185">Reference proteome</keyword>
<sequence>MSPKEFFQWIVCIIKDLFAKCTLVFKKKRPATKCVQDDIGLRSLFFVSENSSAEALTLPTDASEERTLTGMSEKGRVYSLSVKSQKINVFLSCNNTVPQQAELCELSTERESPRNLKST</sequence>
<proteinExistence type="predicted"/>
<evidence type="ECO:0000313" key="2">
    <source>
        <dbReference type="Proteomes" id="UP001212411"/>
    </source>
</evidence>
<dbReference type="GeneID" id="80877952"/>
<dbReference type="EMBL" id="CP115613">
    <property type="protein sequence ID" value="WBW75397.1"/>
    <property type="molecule type" value="Genomic_DNA"/>
</dbReference>
<dbReference type="KEGG" id="som:SOMG_04479"/>
<evidence type="ECO:0000313" key="1">
    <source>
        <dbReference type="EMBL" id="WBW75397.1"/>
    </source>
</evidence>
<name>A0AAE9WFG8_9SCHI</name>
<protein>
    <submittedName>
        <fullName evidence="1">Uncharacterized protein</fullName>
    </submittedName>
</protein>
<dbReference type="Proteomes" id="UP001212411">
    <property type="component" value="Chromosome 3"/>
</dbReference>
<accession>A0AAE9WFG8</accession>
<dbReference type="RefSeq" id="XP_056039640.1">
    <property type="nucleotide sequence ID" value="XM_056183263.1"/>
</dbReference>
<organism evidence="1 2">
    <name type="scientific">Schizosaccharomyces osmophilus</name>
    <dbReference type="NCBI Taxonomy" id="2545709"/>
    <lineage>
        <taxon>Eukaryota</taxon>
        <taxon>Fungi</taxon>
        <taxon>Dikarya</taxon>
        <taxon>Ascomycota</taxon>
        <taxon>Taphrinomycotina</taxon>
        <taxon>Schizosaccharomycetes</taxon>
        <taxon>Schizosaccharomycetales</taxon>
        <taxon>Schizosaccharomycetaceae</taxon>
        <taxon>Schizosaccharomyces</taxon>
    </lineage>
</organism>